<dbReference type="InterPro" id="IPR034215">
    <property type="entry name" value="RBM42_RRM"/>
</dbReference>
<dbReference type="AlphaFoldDB" id="G7E3S5"/>
<evidence type="ECO:0000259" key="3">
    <source>
        <dbReference type="PROSITE" id="PS50102"/>
    </source>
</evidence>
<organism evidence="4 5">
    <name type="scientific">Mixia osmundae (strain CBS 9802 / IAM 14324 / JCM 22182 / KY 12970)</name>
    <dbReference type="NCBI Taxonomy" id="764103"/>
    <lineage>
        <taxon>Eukaryota</taxon>
        <taxon>Fungi</taxon>
        <taxon>Dikarya</taxon>
        <taxon>Basidiomycota</taxon>
        <taxon>Pucciniomycotina</taxon>
        <taxon>Mixiomycetes</taxon>
        <taxon>Mixiales</taxon>
        <taxon>Mixiaceae</taxon>
        <taxon>Mixia</taxon>
    </lineage>
</organism>
<dbReference type="PANTHER" id="PTHR47640">
    <property type="entry name" value="TRNA SELENOCYSTEINE 1-ASSOCIATED PROTEIN 1-RELATED-RELATED"/>
    <property type="match status" value="1"/>
</dbReference>
<dbReference type="SUPFAM" id="SSF54928">
    <property type="entry name" value="RNA-binding domain, RBD"/>
    <property type="match status" value="1"/>
</dbReference>
<dbReference type="InterPro" id="IPR012677">
    <property type="entry name" value="Nucleotide-bd_a/b_plait_sf"/>
</dbReference>
<dbReference type="Gene3D" id="3.30.70.330">
    <property type="match status" value="1"/>
</dbReference>
<dbReference type="InterPro" id="IPR000504">
    <property type="entry name" value="RRM_dom"/>
</dbReference>
<dbReference type="SMART" id="SM00360">
    <property type="entry name" value="RRM"/>
    <property type="match status" value="1"/>
</dbReference>
<evidence type="ECO:0000313" key="5">
    <source>
        <dbReference type="Proteomes" id="UP000009131"/>
    </source>
</evidence>
<dbReference type="GO" id="GO:0003729">
    <property type="term" value="F:mRNA binding"/>
    <property type="evidence" value="ECO:0007669"/>
    <property type="project" value="InterPro"/>
</dbReference>
<dbReference type="Pfam" id="PF00076">
    <property type="entry name" value="RRM_1"/>
    <property type="match status" value="1"/>
</dbReference>
<protein>
    <recommendedName>
        <fullName evidence="3">RRM domain-containing protein</fullName>
    </recommendedName>
</protein>
<reference evidence="4 5" key="2">
    <citation type="journal article" date="2012" name="Open Biol.">
        <title>Characteristics of nucleosomes and linker DNA regions on the genome of the basidiomycete Mixia osmundae revealed by mono- and dinucleosome mapping.</title>
        <authorList>
            <person name="Nishida H."/>
            <person name="Kondo S."/>
            <person name="Matsumoto T."/>
            <person name="Suzuki Y."/>
            <person name="Yoshikawa H."/>
            <person name="Taylor T.D."/>
            <person name="Sugiyama J."/>
        </authorList>
    </citation>
    <scope>NUCLEOTIDE SEQUENCE [LARGE SCALE GENOMIC DNA]</scope>
    <source>
        <strain evidence="5">CBS 9802 / IAM 14324 / JCM 22182 / KY 12970</strain>
    </source>
</reference>
<dbReference type="Proteomes" id="UP000009131">
    <property type="component" value="Unassembled WGS sequence"/>
</dbReference>
<dbReference type="InterPro" id="IPR050825">
    <property type="entry name" value="RBM42_RBP45_47-like"/>
</dbReference>
<dbReference type="PANTHER" id="PTHR47640:SF11">
    <property type="entry name" value="RNA-BINDING PROTEIN 42"/>
    <property type="match status" value="1"/>
</dbReference>
<dbReference type="eggNOG" id="KOG0226">
    <property type="taxonomic scope" value="Eukaryota"/>
</dbReference>
<dbReference type="CDD" id="cd12383">
    <property type="entry name" value="RRM_RBM42"/>
    <property type="match status" value="1"/>
</dbReference>
<evidence type="ECO:0000256" key="2">
    <source>
        <dbReference type="PROSITE-ProRule" id="PRU00176"/>
    </source>
</evidence>
<name>G7E3S5_MIXOS</name>
<feature type="domain" description="RRM" evidence="3">
    <location>
        <begin position="131"/>
        <end position="212"/>
    </location>
</feature>
<accession>G7E3S5</accession>
<dbReference type="OrthoDB" id="1749473at2759"/>
<evidence type="ECO:0000313" key="4">
    <source>
        <dbReference type="EMBL" id="GAA97485.1"/>
    </source>
</evidence>
<dbReference type="InterPro" id="IPR035979">
    <property type="entry name" value="RBD_domain_sf"/>
</dbReference>
<dbReference type="PROSITE" id="PS50102">
    <property type="entry name" value="RRM"/>
    <property type="match status" value="1"/>
</dbReference>
<dbReference type="RefSeq" id="XP_014570581.1">
    <property type="nucleotide sequence ID" value="XM_014715095.1"/>
</dbReference>
<keyword evidence="5" id="KW-1185">Reference proteome</keyword>
<reference evidence="4 5" key="1">
    <citation type="journal article" date="2011" name="J. Gen. Appl. Microbiol.">
        <title>Draft genome sequencing of the enigmatic basidiomycete Mixia osmundae.</title>
        <authorList>
            <person name="Nishida H."/>
            <person name="Nagatsuka Y."/>
            <person name="Sugiyama J."/>
        </authorList>
    </citation>
    <scope>NUCLEOTIDE SEQUENCE [LARGE SCALE GENOMIC DNA]</scope>
    <source>
        <strain evidence="5">CBS 9802 / IAM 14324 / JCM 22182 / KY 12970</strain>
    </source>
</reference>
<proteinExistence type="predicted"/>
<sequence length="261" mass="28535">MASEYTAEDYARWYAWQQQQQQSAGGSSGAVDPSFAYPQYDGSSASASTSASAQHQAAVTSYYPSEAITGGYDVDLAAQQSIYTPEAARSFVTSNKYTKAMKGKARTTVLRKGAGEVWEDPSLMEWDPAHFRLFIGDLGNDVNDETLLKSFGKEAGYPSFVKAKVVRDKTTMKTKGFGFVSYSDPDDFLKAWKTMNGKYVGSRPVKITKATTQVRAVDIGARKAREIENNGKKTHITGNKFVGRGSGVAVSHGNYKPVIRR</sequence>
<dbReference type="InParanoid" id="G7E3S5"/>
<comment type="caution">
    <text evidence="4">The sequence shown here is derived from an EMBL/GenBank/DDBJ whole genome shotgun (WGS) entry which is preliminary data.</text>
</comment>
<evidence type="ECO:0000256" key="1">
    <source>
        <dbReference type="ARBA" id="ARBA00022884"/>
    </source>
</evidence>
<gene>
    <name evidence="4" type="primary">Mo04163</name>
    <name evidence="4" type="ORF">E5Q_04163</name>
</gene>
<dbReference type="HOGENOM" id="CLU_012062_29_2_1"/>
<dbReference type="EMBL" id="BABT02000126">
    <property type="protein sequence ID" value="GAA97485.1"/>
    <property type="molecule type" value="Genomic_DNA"/>
</dbReference>
<keyword evidence="1 2" id="KW-0694">RNA-binding</keyword>
<dbReference type="STRING" id="764103.G7E3S5"/>